<dbReference type="SUPFAM" id="SSF56801">
    <property type="entry name" value="Acetyl-CoA synthetase-like"/>
    <property type="match status" value="1"/>
</dbReference>
<dbReference type="Pfam" id="PF00501">
    <property type="entry name" value="AMP-binding"/>
    <property type="match status" value="1"/>
</dbReference>
<organism evidence="2 3">
    <name type="scientific">Zoogloea dura</name>
    <dbReference type="NCBI Taxonomy" id="2728840"/>
    <lineage>
        <taxon>Bacteria</taxon>
        <taxon>Pseudomonadati</taxon>
        <taxon>Pseudomonadota</taxon>
        <taxon>Betaproteobacteria</taxon>
        <taxon>Rhodocyclales</taxon>
        <taxon>Zoogloeaceae</taxon>
        <taxon>Zoogloea</taxon>
    </lineage>
</organism>
<evidence type="ECO:0000313" key="2">
    <source>
        <dbReference type="EMBL" id="NML24190.1"/>
    </source>
</evidence>
<dbReference type="InterPro" id="IPR042099">
    <property type="entry name" value="ANL_N_sf"/>
</dbReference>
<dbReference type="RefSeq" id="WP_169143841.1">
    <property type="nucleotide sequence ID" value="NZ_JABBGA010000001.1"/>
</dbReference>
<keyword evidence="3" id="KW-1185">Reference proteome</keyword>
<dbReference type="InterPro" id="IPR053158">
    <property type="entry name" value="CapK_Type1_Caps_Biosynth"/>
</dbReference>
<proteinExistence type="predicted"/>
<dbReference type="EMBL" id="JABBGA010000001">
    <property type="protein sequence ID" value="NML24190.1"/>
    <property type="molecule type" value="Genomic_DNA"/>
</dbReference>
<dbReference type="Gene3D" id="3.40.50.12780">
    <property type="entry name" value="N-terminal domain of ligase-like"/>
    <property type="match status" value="1"/>
</dbReference>
<dbReference type="PANTHER" id="PTHR36932:SF1">
    <property type="entry name" value="CAPSULAR POLYSACCHARIDE BIOSYNTHESIS PROTEIN"/>
    <property type="match status" value="1"/>
</dbReference>
<dbReference type="InterPro" id="IPR000873">
    <property type="entry name" value="AMP-dep_synth/lig_dom"/>
</dbReference>
<dbReference type="PANTHER" id="PTHR36932">
    <property type="entry name" value="CAPSULAR POLYSACCHARIDE BIOSYNTHESIS PROTEIN"/>
    <property type="match status" value="1"/>
</dbReference>
<name>A0A848FZL7_9RHOO</name>
<keyword evidence="2" id="KW-0436">Ligase</keyword>
<sequence length="456" mass="50612">MSDLYGRFVSRVLFPLQERLKHHDTVRVKEGMEDSQWWPRERIEALQLKRLKAFLLDVQEHVPYYRALFAEHRFDPVGVASIADLQALPYLTKKLIRDNSDALRASNAVGLSRFNTGGSSGEPLIFFIGTERVTHDVAAKWRATRWWDVDIGDPEVVIWGSPIELGTQDRVRLIRDALMRTRLLPAFEMSDEKVQGFIDTIREMRPRMLFGYPSAISHIAGYAERKGIRLDDLGVKVVFVTSERLYDHQREAISRLFACPVANGYGGRDAGFIAHQCPSGSMHITAEDIVVEIIDGEGRVLPPGQSGEIVVTHLATRDYPFIRYRTGDVGVLGTQACACGRGLPVLSEIQGRSTDFVIAADGTVMHGLALIYVLRDIPGVASFKIVQESLGLTTVYVVPGPAFVPGDTGRIESGLKRRLGDSVVIDVKQVEVLPAEASGKFRYVVSRIATDLAARA</sequence>
<evidence type="ECO:0000313" key="3">
    <source>
        <dbReference type="Proteomes" id="UP000580043"/>
    </source>
</evidence>
<gene>
    <name evidence="2" type="ORF">HHL15_00390</name>
</gene>
<dbReference type="GO" id="GO:0016874">
    <property type="term" value="F:ligase activity"/>
    <property type="evidence" value="ECO:0007669"/>
    <property type="project" value="UniProtKB-KW"/>
</dbReference>
<dbReference type="AlphaFoldDB" id="A0A848FZL7"/>
<feature type="domain" description="AMP-dependent synthetase/ligase" evidence="1">
    <location>
        <begin position="195"/>
        <end position="312"/>
    </location>
</feature>
<protein>
    <submittedName>
        <fullName evidence="2">Phenylacetate--CoA ligase family protein</fullName>
    </submittedName>
</protein>
<evidence type="ECO:0000259" key="1">
    <source>
        <dbReference type="Pfam" id="PF00501"/>
    </source>
</evidence>
<comment type="caution">
    <text evidence="2">The sequence shown here is derived from an EMBL/GenBank/DDBJ whole genome shotgun (WGS) entry which is preliminary data.</text>
</comment>
<dbReference type="Proteomes" id="UP000580043">
    <property type="component" value="Unassembled WGS sequence"/>
</dbReference>
<accession>A0A848FZL7</accession>
<reference evidence="2 3" key="1">
    <citation type="submission" date="2020-04" db="EMBL/GenBank/DDBJ databases">
        <title>Zoogloea sp. G-4-1-14 isolated from soil.</title>
        <authorList>
            <person name="Dahal R.H."/>
        </authorList>
    </citation>
    <scope>NUCLEOTIDE SEQUENCE [LARGE SCALE GENOMIC DNA]</scope>
    <source>
        <strain evidence="2 3">G-4-1-14</strain>
    </source>
</reference>